<reference evidence="2" key="1">
    <citation type="journal article" date="2017" name="Plant J.">
        <title>The pomegranate (Punica granatum L.) genome and the genomics of punicalagin biosynthesis.</title>
        <authorList>
            <person name="Qin G."/>
            <person name="Xu C."/>
            <person name="Ming R."/>
            <person name="Tang H."/>
            <person name="Guyot R."/>
            <person name="Kramer E.M."/>
            <person name="Hu Y."/>
            <person name="Yi X."/>
            <person name="Qi Y."/>
            <person name="Xu X."/>
            <person name="Gao Z."/>
            <person name="Pan H."/>
            <person name="Jian J."/>
            <person name="Tian Y."/>
            <person name="Yue Z."/>
            <person name="Xu Y."/>
        </authorList>
    </citation>
    <scope>NUCLEOTIDE SEQUENCE [LARGE SCALE GENOMIC DNA]</scope>
    <source>
        <strain evidence="2">cv. Dabenzi</strain>
    </source>
</reference>
<gene>
    <name evidence="1" type="ORF">CDL15_Pgr020948</name>
</gene>
<name>A0A218VSU5_PUNGR</name>
<evidence type="ECO:0000313" key="2">
    <source>
        <dbReference type="Proteomes" id="UP000197138"/>
    </source>
</evidence>
<dbReference type="EMBL" id="MTKT01005951">
    <property type="protein sequence ID" value="OWM63565.1"/>
    <property type="molecule type" value="Genomic_DNA"/>
</dbReference>
<evidence type="ECO:0000313" key="1">
    <source>
        <dbReference type="EMBL" id="OWM63565.1"/>
    </source>
</evidence>
<sequence length="79" mass="8549">MGWTGRTGPNWAEGTGLLRDWAETGRVGLNWAELSAGPKWAEIRVGLGRIGLGSGLAELGCWKTGLSRRTLSRPIRNLC</sequence>
<accession>A0A218VSU5</accession>
<proteinExistence type="predicted"/>
<dbReference type="Proteomes" id="UP000197138">
    <property type="component" value="Unassembled WGS sequence"/>
</dbReference>
<dbReference type="AlphaFoldDB" id="A0A218VSU5"/>
<organism evidence="1 2">
    <name type="scientific">Punica granatum</name>
    <name type="common">Pomegranate</name>
    <dbReference type="NCBI Taxonomy" id="22663"/>
    <lineage>
        <taxon>Eukaryota</taxon>
        <taxon>Viridiplantae</taxon>
        <taxon>Streptophyta</taxon>
        <taxon>Embryophyta</taxon>
        <taxon>Tracheophyta</taxon>
        <taxon>Spermatophyta</taxon>
        <taxon>Magnoliopsida</taxon>
        <taxon>eudicotyledons</taxon>
        <taxon>Gunneridae</taxon>
        <taxon>Pentapetalae</taxon>
        <taxon>rosids</taxon>
        <taxon>malvids</taxon>
        <taxon>Myrtales</taxon>
        <taxon>Lythraceae</taxon>
        <taxon>Punica</taxon>
    </lineage>
</organism>
<protein>
    <submittedName>
        <fullName evidence="1">Uncharacterized protein</fullName>
    </submittedName>
</protein>
<comment type="caution">
    <text evidence="1">The sequence shown here is derived from an EMBL/GenBank/DDBJ whole genome shotgun (WGS) entry which is preliminary data.</text>
</comment>